<protein>
    <recommendedName>
        <fullName evidence="2">HTH cro/C1-type domain-containing protein</fullName>
    </recommendedName>
</protein>
<dbReference type="SUPFAM" id="SSF47413">
    <property type="entry name" value="lambda repressor-like DNA-binding domains"/>
    <property type="match status" value="1"/>
</dbReference>
<dbReference type="PROSITE" id="PS50943">
    <property type="entry name" value="HTH_CROC1"/>
    <property type="match status" value="1"/>
</dbReference>
<dbReference type="RefSeq" id="WP_353567058.1">
    <property type="nucleotide sequence ID" value="NZ_BAABRI010000011.1"/>
</dbReference>
<dbReference type="InterPro" id="IPR010982">
    <property type="entry name" value="Lambda_DNA-bd_dom_sf"/>
</dbReference>
<dbReference type="PANTHER" id="PTHR46797">
    <property type="entry name" value="HTH-TYPE TRANSCRIPTIONAL REGULATOR"/>
    <property type="match status" value="1"/>
</dbReference>
<dbReference type="PANTHER" id="PTHR46797:SF1">
    <property type="entry name" value="METHYLPHOSPHONATE SYNTHASE"/>
    <property type="match status" value="1"/>
</dbReference>
<dbReference type="SUPFAM" id="SSF51182">
    <property type="entry name" value="RmlC-like cupins"/>
    <property type="match status" value="1"/>
</dbReference>
<dbReference type="Gene3D" id="2.60.120.10">
    <property type="entry name" value="Jelly Rolls"/>
    <property type="match status" value="1"/>
</dbReference>
<dbReference type="Pfam" id="PF01381">
    <property type="entry name" value="HTH_3"/>
    <property type="match status" value="1"/>
</dbReference>
<sequence length="181" mass="20241">MPETESENLSLDFTVIRDLRKQSGLTLQQVSDQSGLSIASLSKLERNQNLIELPTLHRLARVFGLSASDLLSLAESPTARRKSATHYRSGPFEFEKIAFDGVELFHATAKAGDSLLHPEAHGDEFEICWVRKGRVHIAFTHEQHTLEAGDALKFDAVLPHTYEILADAELTIAHLTKTHRF</sequence>
<keyword evidence="4" id="KW-1185">Reference proteome</keyword>
<name>A0ABP9UQG0_9BACT</name>
<evidence type="ECO:0000259" key="2">
    <source>
        <dbReference type="PROSITE" id="PS50943"/>
    </source>
</evidence>
<dbReference type="CDD" id="cd00093">
    <property type="entry name" value="HTH_XRE"/>
    <property type="match status" value="1"/>
</dbReference>
<reference evidence="3 4" key="1">
    <citation type="submission" date="2024-02" db="EMBL/GenBank/DDBJ databases">
        <title>Haloferula sargassicola NBRC 104335.</title>
        <authorList>
            <person name="Ichikawa N."/>
            <person name="Katano-Makiyama Y."/>
            <person name="Hidaka K."/>
        </authorList>
    </citation>
    <scope>NUCLEOTIDE SEQUENCE [LARGE SCALE GENOMIC DNA]</scope>
    <source>
        <strain evidence="3 4">NBRC 104335</strain>
    </source>
</reference>
<dbReference type="InterPro" id="IPR011051">
    <property type="entry name" value="RmlC_Cupin_sf"/>
</dbReference>
<feature type="domain" description="HTH cro/C1-type" evidence="2">
    <location>
        <begin position="16"/>
        <end position="70"/>
    </location>
</feature>
<dbReference type="Gene3D" id="1.10.260.40">
    <property type="entry name" value="lambda repressor-like DNA-binding domains"/>
    <property type="match status" value="1"/>
</dbReference>
<organism evidence="3 4">
    <name type="scientific">Haloferula sargassicola</name>
    <dbReference type="NCBI Taxonomy" id="490096"/>
    <lineage>
        <taxon>Bacteria</taxon>
        <taxon>Pseudomonadati</taxon>
        <taxon>Verrucomicrobiota</taxon>
        <taxon>Verrucomicrobiia</taxon>
        <taxon>Verrucomicrobiales</taxon>
        <taxon>Verrucomicrobiaceae</taxon>
        <taxon>Haloferula</taxon>
    </lineage>
</organism>
<dbReference type="CDD" id="cd02209">
    <property type="entry name" value="cupin_XRE_C"/>
    <property type="match status" value="1"/>
</dbReference>
<dbReference type="InterPro" id="IPR001387">
    <property type="entry name" value="Cro/C1-type_HTH"/>
</dbReference>
<dbReference type="InterPro" id="IPR013096">
    <property type="entry name" value="Cupin_2"/>
</dbReference>
<evidence type="ECO:0000256" key="1">
    <source>
        <dbReference type="ARBA" id="ARBA00023125"/>
    </source>
</evidence>
<gene>
    <name evidence="3" type="ORF">Hsar01_02157</name>
</gene>
<dbReference type="SMART" id="SM00530">
    <property type="entry name" value="HTH_XRE"/>
    <property type="match status" value="1"/>
</dbReference>
<dbReference type="EMBL" id="BAABRI010000011">
    <property type="protein sequence ID" value="GAA5482931.1"/>
    <property type="molecule type" value="Genomic_DNA"/>
</dbReference>
<dbReference type="InterPro" id="IPR014710">
    <property type="entry name" value="RmlC-like_jellyroll"/>
</dbReference>
<accession>A0ABP9UQG0</accession>
<dbReference type="InterPro" id="IPR050807">
    <property type="entry name" value="TransReg_Diox_bact_type"/>
</dbReference>
<dbReference type="Pfam" id="PF07883">
    <property type="entry name" value="Cupin_2"/>
    <property type="match status" value="1"/>
</dbReference>
<dbReference type="Proteomes" id="UP001476282">
    <property type="component" value="Unassembled WGS sequence"/>
</dbReference>
<evidence type="ECO:0000313" key="4">
    <source>
        <dbReference type="Proteomes" id="UP001476282"/>
    </source>
</evidence>
<comment type="caution">
    <text evidence="3">The sequence shown here is derived from an EMBL/GenBank/DDBJ whole genome shotgun (WGS) entry which is preliminary data.</text>
</comment>
<keyword evidence="1" id="KW-0238">DNA-binding</keyword>
<proteinExistence type="predicted"/>
<evidence type="ECO:0000313" key="3">
    <source>
        <dbReference type="EMBL" id="GAA5482931.1"/>
    </source>
</evidence>